<feature type="domain" description="AB hydrolase-1" evidence="3">
    <location>
        <begin position="32"/>
        <end position="139"/>
    </location>
</feature>
<dbReference type="Pfam" id="PF00561">
    <property type="entry name" value="Abhydrolase_1"/>
    <property type="match status" value="1"/>
</dbReference>
<dbReference type="GO" id="GO:0016787">
    <property type="term" value="F:hydrolase activity"/>
    <property type="evidence" value="ECO:0007669"/>
    <property type="project" value="UniProtKB-KW"/>
</dbReference>
<dbReference type="InterPro" id="IPR051601">
    <property type="entry name" value="Serine_prot/Carboxylest_S33"/>
</dbReference>
<dbReference type="PANTHER" id="PTHR43248">
    <property type="entry name" value="2-SUCCINYL-6-HYDROXY-2,4-CYCLOHEXADIENE-1-CARBOXYLATE SYNTHASE"/>
    <property type="match status" value="1"/>
</dbReference>
<dbReference type="Gene3D" id="3.40.50.1820">
    <property type="entry name" value="alpha/beta hydrolase"/>
    <property type="match status" value="1"/>
</dbReference>
<dbReference type="RefSeq" id="WP_111504635.1">
    <property type="nucleotide sequence ID" value="NZ_QKYN01000101.1"/>
</dbReference>
<keyword evidence="2 4" id="KW-0378">Hydrolase</keyword>
<gene>
    <name evidence="4" type="ORF">DN069_25425</name>
</gene>
<comment type="caution">
    <text evidence="4">The sequence shown here is derived from an EMBL/GenBank/DDBJ whole genome shotgun (WGS) entry which is preliminary data.</text>
</comment>
<sequence>MSAVPPFEERSVPVEGGDLAVLRWPAASPDAPVVLALHGITANGLAWGAVAEALDGRATLLAPDLRGRAASAGIRGPWGIGHHADDAAAVVHALGAGGPVVLTGHSMGAYVSTVTAVRYPELFSSVLLIDGGVGFPPPPGLDGDALLTAVLGPAMQRLSMTFASRQAYRAFWQAHPAVGGGLWSDAVDAYLQRDLVGEETALRSSCVLDAVRTDGLGVFDPDHLGAVHKLPTPSRLLLAERGLLNEPQPLLDASRVAAAGVDTLRLPFEVIPNTNHYSILTAPGPAGRIADALIL</sequence>
<comment type="similarity">
    <text evidence="1">Belongs to the peptidase S33 family.</text>
</comment>
<accession>A0A2X0IHG0</accession>
<evidence type="ECO:0000313" key="5">
    <source>
        <dbReference type="Proteomes" id="UP000248889"/>
    </source>
</evidence>
<proteinExistence type="inferred from homology"/>
<dbReference type="InterPro" id="IPR000073">
    <property type="entry name" value="AB_hydrolase_1"/>
</dbReference>
<dbReference type="OrthoDB" id="63962at2"/>
<dbReference type="PANTHER" id="PTHR43248:SF2">
    <property type="entry name" value="PROLYL AMINOPEPTIDASE"/>
    <property type="match status" value="1"/>
</dbReference>
<reference evidence="4 5" key="1">
    <citation type="submission" date="2018-06" db="EMBL/GenBank/DDBJ databases">
        <title>Streptacidiphilus pinicola sp. nov., isolated from pine grove soil.</title>
        <authorList>
            <person name="Roh S.G."/>
            <person name="Park S."/>
            <person name="Kim M.-K."/>
            <person name="Yun B.-R."/>
            <person name="Park J."/>
            <person name="Kim M.J."/>
            <person name="Kim Y.S."/>
            <person name="Kim S.B."/>
        </authorList>
    </citation>
    <scope>NUCLEOTIDE SEQUENCE [LARGE SCALE GENOMIC DNA]</scope>
    <source>
        <strain evidence="4 5">MMS16-CNU450</strain>
    </source>
</reference>
<name>A0A2X0IHG0_9ACTN</name>
<protein>
    <submittedName>
        <fullName evidence="4">Alpha/beta hydrolase</fullName>
    </submittedName>
</protein>
<keyword evidence="5" id="KW-1185">Reference proteome</keyword>
<dbReference type="InterPro" id="IPR029058">
    <property type="entry name" value="AB_hydrolase_fold"/>
</dbReference>
<evidence type="ECO:0000259" key="3">
    <source>
        <dbReference type="Pfam" id="PF00561"/>
    </source>
</evidence>
<dbReference type="EMBL" id="QKYN01000101">
    <property type="protein sequence ID" value="RAG82841.1"/>
    <property type="molecule type" value="Genomic_DNA"/>
</dbReference>
<evidence type="ECO:0000256" key="1">
    <source>
        <dbReference type="ARBA" id="ARBA00010088"/>
    </source>
</evidence>
<organism evidence="4 5">
    <name type="scientific">Streptacidiphilus pinicola</name>
    <dbReference type="NCBI Taxonomy" id="2219663"/>
    <lineage>
        <taxon>Bacteria</taxon>
        <taxon>Bacillati</taxon>
        <taxon>Actinomycetota</taxon>
        <taxon>Actinomycetes</taxon>
        <taxon>Kitasatosporales</taxon>
        <taxon>Streptomycetaceae</taxon>
        <taxon>Streptacidiphilus</taxon>
    </lineage>
</organism>
<dbReference type="SUPFAM" id="SSF53474">
    <property type="entry name" value="alpha/beta-Hydrolases"/>
    <property type="match status" value="1"/>
</dbReference>
<dbReference type="AlphaFoldDB" id="A0A2X0IHG0"/>
<evidence type="ECO:0000313" key="4">
    <source>
        <dbReference type="EMBL" id="RAG82841.1"/>
    </source>
</evidence>
<dbReference type="Proteomes" id="UP000248889">
    <property type="component" value="Unassembled WGS sequence"/>
</dbReference>
<evidence type="ECO:0000256" key="2">
    <source>
        <dbReference type="ARBA" id="ARBA00022801"/>
    </source>
</evidence>